<reference evidence="3" key="1">
    <citation type="submission" date="2019-07" db="EMBL/GenBank/DDBJ databases">
        <title>Shewanella sp. YLB-08 draft genomic sequence.</title>
        <authorList>
            <person name="Yu L."/>
        </authorList>
    </citation>
    <scope>NUCLEOTIDE SEQUENCE [LARGE SCALE GENOMIC DNA]</scope>
    <source>
        <strain evidence="3">JCM 20706</strain>
    </source>
</reference>
<protein>
    <submittedName>
        <fullName evidence="2">Uncharacterized protein</fullName>
    </submittedName>
</protein>
<feature type="transmembrane region" description="Helical" evidence="1">
    <location>
        <begin position="12"/>
        <end position="30"/>
    </location>
</feature>
<keyword evidence="3" id="KW-1185">Reference proteome</keyword>
<keyword evidence="1" id="KW-1133">Transmembrane helix</keyword>
<keyword evidence="1" id="KW-0812">Transmembrane</keyword>
<sequence>MLTKNKGQAMALSLILMSFALMVVIFSFNASQLNLHGSKLQNTADNTAYSIATIAARDFNFKAYTNRASVANQVAVAQMVGLSSWFNMTDKFAQNACNFLCWVPYLGQVLSGIKSAVGSINSVAQPVFEALVYAEDIILQTLSVSQQIVHYAGLVSTVVTAGDIVKANDPKAKLDLLQNPQMLGDVKNLWVDFQKRHSRSNQKPNQKGTNQFQDFLTVSLDSRDSFSKSRSYKLNGPWSVSLFPLRWKTYKTGGSELISNGKYQAETWTSMDTISFHLSKFRCSWSGCRWRGYRETPLGWGATRSDSRANIRSIGSKSYWGSSRGTNRSASRYAGYEQETRGGYNGVQPFYGLSNSAKSKNTTQNIAVVVSKSQKNTRTSKTVDVGEANTNPAINEEMLGDRMTALSAAQVYYSRPYDLMISSSAWRRSDRRHEYGNLYNPFWQTRLSDSTNSERNIVLAITRFL</sequence>
<evidence type="ECO:0000256" key="1">
    <source>
        <dbReference type="SAM" id="Phobius"/>
    </source>
</evidence>
<keyword evidence="1" id="KW-0472">Membrane</keyword>
<gene>
    <name evidence="2" type="ORF">FN961_01405</name>
</gene>
<dbReference type="EMBL" id="VKGK01000001">
    <property type="protein sequence ID" value="TRY16404.1"/>
    <property type="molecule type" value="Genomic_DNA"/>
</dbReference>
<organism evidence="2 3">
    <name type="scientific">Shewanella hanedai</name>
    <name type="common">Alteromonas hanedai</name>
    <dbReference type="NCBI Taxonomy" id="25"/>
    <lineage>
        <taxon>Bacteria</taxon>
        <taxon>Pseudomonadati</taxon>
        <taxon>Pseudomonadota</taxon>
        <taxon>Gammaproteobacteria</taxon>
        <taxon>Alteromonadales</taxon>
        <taxon>Shewanellaceae</taxon>
        <taxon>Shewanella</taxon>
    </lineage>
</organism>
<evidence type="ECO:0000313" key="2">
    <source>
        <dbReference type="EMBL" id="TRY16404.1"/>
    </source>
</evidence>
<accession>A0A553JVD2</accession>
<dbReference type="AlphaFoldDB" id="A0A553JVD2"/>
<name>A0A553JVD2_SHEHA</name>
<dbReference type="OrthoDB" id="5493674at2"/>
<proteinExistence type="predicted"/>
<dbReference type="Proteomes" id="UP000318126">
    <property type="component" value="Unassembled WGS sequence"/>
</dbReference>
<evidence type="ECO:0000313" key="3">
    <source>
        <dbReference type="Proteomes" id="UP000318126"/>
    </source>
</evidence>
<comment type="caution">
    <text evidence="2">The sequence shown here is derived from an EMBL/GenBank/DDBJ whole genome shotgun (WGS) entry which is preliminary data.</text>
</comment>